<evidence type="ECO:0000256" key="1">
    <source>
        <dbReference type="SAM" id="MobiDB-lite"/>
    </source>
</evidence>
<dbReference type="PANTHER" id="PTHR33737:SF19">
    <property type="entry name" value="BNAA10G12980D PROTEIN"/>
    <property type="match status" value="1"/>
</dbReference>
<evidence type="ECO:0000313" key="3">
    <source>
        <dbReference type="Proteomes" id="UP001374535"/>
    </source>
</evidence>
<protein>
    <submittedName>
        <fullName evidence="2">Uncharacterized protein</fullName>
    </submittedName>
</protein>
<dbReference type="GO" id="GO:0008017">
    <property type="term" value="F:microtubule binding"/>
    <property type="evidence" value="ECO:0007669"/>
    <property type="project" value="InterPro"/>
</dbReference>
<dbReference type="EMBL" id="CP144697">
    <property type="protein sequence ID" value="WVZ13597.1"/>
    <property type="molecule type" value="Genomic_DNA"/>
</dbReference>
<evidence type="ECO:0000313" key="2">
    <source>
        <dbReference type="EMBL" id="WVZ13597.1"/>
    </source>
</evidence>
<organism evidence="2 3">
    <name type="scientific">Vigna mungo</name>
    <name type="common">Black gram</name>
    <name type="synonym">Phaseolus mungo</name>
    <dbReference type="NCBI Taxonomy" id="3915"/>
    <lineage>
        <taxon>Eukaryota</taxon>
        <taxon>Viridiplantae</taxon>
        <taxon>Streptophyta</taxon>
        <taxon>Embryophyta</taxon>
        <taxon>Tracheophyta</taxon>
        <taxon>Spermatophyta</taxon>
        <taxon>Magnoliopsida</taxon>
        <taxon>eudicotyledons</taxon>
        <taxon>Gunneridae</taxon>
        <taxon>Pentapetalae</taxon>
        <taxon>rosids</taxon>
        <taxon>fabids</taxon>
        <taxon>Fabales</taxon>
        <taxon>Fabaceae</taxon>
        <taxon>Papilionoideae</taxon>
        <taxon>50 kb inversion clade</taxon>
        <taxon>NPAAA clade</taxon>
        <taxon>indigoferoid/millettioid clade</taxon>
        <taxon>Phaseoleae</taxon>
        <taxon>Vigna</taxon>
    </lineage>
</organism>
<gene>
    <name evidence="2" type="ORF">V8G54_011163</name>
</gene>
<name>A0AAQ3NRT3_VIGMU</name>
<reference evidence="2 3" key="1">
    <citation type="journal article" date="2023" name="Life. Sci Alliance">
        <title>Evolutionary insights into 3D genome organization and epigenetic landscape of Vigna mungo.</title>
        <authorList>
            <person name="Junaid A."/>
            <person name="Singh B."/>
            <person name="Bhatia S."/>
        </authorList>
    </citation>
    <scope>NUCLEOTIDE SEQUENCE [LARGE SCALE GENOMIC DNA]</scope>
    <source>
        <strain evidence="2">Urdbean</strain>
    </source>
</reference>
<accession>A0AAQ3NRT3</accession>
<proteinExistence type="predicted"/>
<dbReference type="AlphaFoldDB" id="A0AAQ3NRT3"/>
<dbReference type="InterPro" id="IPR045882">
    <property type="entry name" value="GPT1/2"/>
</dbReference>
<feature type="region of interest" description="Disordered" evidence="1">
    <location>
        <begin position="1"/>
        <end position="49"/>
    </location>
</feature>
<dbReference type="PANTHER" id="PTHR33737">
    <property type="entry name" value="OS05G0121800 PROTEIN"/>
    <property type="match status" value="1"/>
</dbReference>
<keyword evidence="3" id="KW-1185">Reference proteome</keyword>
<dbReference type="Proteomes" id="UP001374535">
    <property type="component" value="Chromosome 4"/>
</dbReference>
<feature type="compositionally biased region" description="Polar residues" evidence="1">
    <location>
        <begin position="12"/>
        <end position="21"/>
    </location>
</feature>
<sequence>MHMQKMELADSENGNSFVSDSANKENADWNKLQKLSLEPHQMKKKKKGGGYNLRKTLAWNRGVLISGTASSKSGLDLEVIHEEEYIGTSLNLQEIEENLFMHSSDALPFEDRRIGARFSPKPAALAKASTIPISPI</sequence>